<keyword evidence="8" id="KW-1185">Reference proteome</keyword>
<dbReference type="RefSeq" id="WP_012576930.1">
    <property type="nucleotide sequence ID" value="NZ_CABHML010000026.1"/>
</dbReference>
<dbReference type="GO" id="GO:0005524">
    <property type="term" value="F:ATP binding"/>
    <property type="evidence" value="ECO:0007669"/>
    <property type="project" value="UniProtKB-KW"/>
</dbReference>
<dbReference type="InterPro" id="IPR003439">
    <property type="entry name" value="ABC_transporter-like_ATP-bd"/>
</dbReference>
<dbReference type="Pfam" id="PF00005">
    <property type="entry name" value="ABC_tran"/>
    <property type="match status" value="1"/>
</dbReference>
<reference evidence="7 9" key="2">
    <citation type="submission" date="2019-07" db="EMBL/GenBank/DDBJ databases">
        <authorList>
            <person name="Chang H.-W."/>
            <person name="Raman A."/>
            <person name="Venkatesh S."/>
            <person name="Gehrig J."/>
        </authorList>
    </citation>
    <scope>NUCLEOTIDE SEQUENCE [LARGE SCALE GENOMIC DNA]</scope>
    <source>
        <strain evidence="7">B.longum_ssp_infantis_4</strain>
    </source>
</reference>
<dbReference type="InterPro" id="IPR027417">
    <property type="entry name" value="P-loop_NTPase"/>
</dbReference>
<sequence length="290" mass="31889">MIARALNVTLIYGKSRNPVLHSLNLEIDSGQVLPILGGNGTGKTTLLKALSGLLRPHLGRILIDDSDLYQKRGSALQRLSSSLYSERSFYYRLSARENLRYFLSLRGIYGRTAMSSIDMALDRFDLLGLQDIPFMHLSLGQRKRLGLARAFAAPASLYILDEPTANLDAKSCRLVYQAMTDKSADGASILFSTHNVADLATSTGNVIYLKNGNATRVHLETRDSITARKRFRIVGSLDPESIASIPEVSCVISQSEVEVDIPVGKSLGSVLQSFERIGIEVNEVIDDRSR</sequence>
<dbReference type="PANTHER" id="PTHR42939:SF1">
    <property type="entry name" value="ABC TRANSPORTER ATP-BINDING PROTEIN ALBC-RELATED"/>
    <property type="match status" value="1"/>
</dbReference>
<evidence type="ECO:0000313" key="7">
    <source>
        <dbReference type="EMBL" id="VUW82400.1"/>
    </source>
</evidence>
<accession>A0A564V9A6</accession>
<keyword evidence="6" id="KW-0378">Hydrolase</keyword>
<proteinExistence type="predicted"/>
<evidence type="ECO:0000313" key="8">
    <source>
        <dbReference type="Proteomes" id="UP000043107"/>
    </source>
</evidence>
<dbReference type="SMART" id="SM00382">
    <property type="entry name" value="AAA"/>
    <property type="match status" value="1"/>
</dbReference>
<keyword evidence="3" id="KW-0201">Cytochrome c-type biogenesis</keyword>
<evidence type="ECO:0000313" key="6">
    <source>
        <dbReference type="EMBL" id="CEE99188.1"/>
    </source>
</evidence>
<dbReference type="InterPro" id="IPR005895">
    <property type="entry name" value="ABC_transptr_haem_export_CcmA"/>
</dbReference>
<dbReference type="PANTHER" id="PTHR42939">
    <property type="entry name" value="ABC TRANSPORTER ATP-BINDING PROTEIN ALBC-RELATED"/>
    <property type="match status" value="1"/>
</dbReference>
<dbReference type="PROSITE" id="PS00211">
    <property type="entry name" value="ABC_TRANSPORTER_1"/>
    <property type="match status" value="1"/>
</dbReference>
<dbReference type="InterPro" id="IPR051782">
    <property type="entry name" value="ABC_Transporter_VariousFunc"/>
</dbReference>
<dbReference type="GO" id="GO:0022857">
    <property type="term" value="F:transmembrane transporter activity"/>
    <property type="evidence" value="ECO:0007669"/>
    <property type="project" value="InterPro"/>
</dbReference>
<protein>
    <submittedName>
        <fullName evidence="7">ABC transporter ATP-binding protein NatA</fullName>
    </submittedName>
    <submittedName>
        <fullName evidence="6">Energy-coupling factor transporter ATP-binding protein EcfA3</fullName>
        <ecNumber evidence="6">3.6.3.-</ecNumber>
    </submittedName>
</protein>
<reference evidence="6 8" key="1">
    <citation type="submission" date="2014-09" db="EMBL/GenBank/DDBJ databases">
        <authorList>
            <person name="Bertelli C."/>
        </authorList>
    </citation>
    <scope>NUCLEOTIDE SEQUENCE [LARGE SCALE GENOMIC DNA]</scope>
    <source>
        <strain evidence="6 8">BIC1401111250</strain>
    </source>
</reference>
<evidence type="ECO:0000313" key="9">
    <source>
        <dbReference type="Proteomes" id="UP000319252"/>
    </source>
</evidence>
<keyword evidence="4 7" id="KW-0067">ATP-binding</keyword>
<evidence type="ECO:0000256" key="4">
    <source>
        <dbReference type="ARBA" id="ARBA00022840"/>
    </source>
</evidence>
<keyword evidence="2" id="KW-0547">Nucleotide-binding</keyword>
<evidence type="ECO:0000259" key="5">
    <source>
        <dbReference type="PROSITE" id="PS50893"/>
    </source>
</evidence>
<dbReference type="GO" id="GO:0017004">
    <property type="term" value="P:cytochrome complex assembly"/>
    <property type="evidence" value="ECO:0007669"/>
    <property type="project" value="UniProtKB-KW"/>
</dbReference>
<dbReference type="InterPro" id="IPR003593">
    <property type="entry name" value="AAA+_ATPase"/>
</dbReference>
<dbReference type="Proteomes" id="UP000043107">
    <property type="component" value="Unassembled WGS sequence"/>
</dbReference>
<evidence type="ECO:0000256" key="3">
    <source>
        <dbReference type="ARBA" id="ARBA00022748"/>
    </source>
</evidence>
<dbReference type="Gene3D" id="3.40.50.300">
    <property type="entry name" value="P-loop containing nucleotide triphosphate hydrolases"/>
    <property type="match status" value="1"/>
</dbReference>
<organism evidence="7 9">
    <name type="scientific">Bifidobacterium longum subsp. infantis</name>
    <dbReference type="NCBI Taxonomy" id="1682"/>
    <lineage>
        <taxon>Bacteria</taxon>
        <taxon>Bacillati</taxon>
        <taxon>Actinomycetota</taxon>
        <taxon>Actinomycetes</taxon>
        <taxon>Bifidobacteriales</taxon>
        <taxon>Bifidobacteriaceae</taxon>
        <taxon>Bifidobacterium</taxon>
    </lineage>
</organism>
<gene>
    <name evidence="7" type="primary">natA_1</name>
    <name evidence="6" type="synonym">ecfA3_2</name>
    <name evidence="6" type="ORF">BLIC_c00589</name>
    <name evidence="7" type="ORF">BLONGUMMC1_00596</name>
</gene>
<feature type="domain" description="ABC transporter" evidence="5">
    <location>
        <begin position="3"/>
        <end position="236"/>
    </location>
</feature>
<dbReference type="Proteomes" id="UP000319252">
    <property type="component" value="Unassembled WGS sequence"/>
</dbReference>
<evidence type="ECO:0000256" key="2">
    <source>
        <dbReference type="ARBA" id="ARBA00022741"/>
    </source>
</evidence>
<dbReference type="EMBL" id="CABHML010000026">
    <property type="protein sequence ID" value="VUW82400.1"/>
    <property type="molecule type" value="Genomic_DNA"/>
</dbReference>
<dbReference type="InterPro" id="IPR017871">
    <property type="entry name" value="ABC_transporter-like_CS"/>
</dbReference>
<name>A0A564V9A6_BIFLI</name>
<dbReference type="EMBL" id="CCWP01000015">
    <property type="protein sequence ID" value="CEE99188.1"/>
    <property type="molecule type" value="Genomic_DNA"/>
</dbReference>
<dbReference type="CDD" id="cd03230">
    <property type="entry name" value="ABC_DR_subfamily_A"/>
    <property type="match status" value="1"/>
</dbReference>
<dbReference type="EC" id="3.6.3.-" evidence="6"/>
<dbReference type="GO" id="GO:0016887">
    <property type="term" value="F:ATP hydrolysis activity"/>
    <property type="evidence" value="ECO:0007669"/>
    <property type="project" value="InterPro"/>
</dbReference>
<dbReference type="PROSITE" id="PS50893">
    <property type="entry name" value="ABC_TRANSPORTER_2"/>
    <property type="match status" value="1"/>
</dbReference>
<dbReference type="SUPFAM" id="SSF52540">
    <property type="entry name" value="P-loop containing nucleoside triphosphate hydrolases"/>
    <property type="match status" value="1"/>
</dbReference>
<evidence type="ECO:0000256" key="1">
    <source>
        <dbReference type="ARBA" id="ARBA00022448"/>
    </source>
</evidence>
<dbReference type="NCBIfam" id="TIGR01189">
    <property type="entry name" value="ccmA"/>
    <property type="match status" value="1"/>
</dbReference>
<keyword evidence="1" id="KW-0813">Transport</keyword>
<dbReference type="AlphaFoldDB" id="A0A564V9A6"/>